<dbReference type="KEGG" id="pph:Ppha_0957"/>
<keyword evidence="3" id="KW-0479">Metal-binding</keyword>
<reference evidence="4 5" key="1">
    <citation type="submission" date="2008-06" db="EMBL/GenBank/DDBJ databases">
        <title>Complete sequence of Pelodictyon phaeoclathratiforme BU-1.</title>
        <authorList>
            <consortium name="US DOE Joint Genome Institute"/>
            <person name="Lucas S."/>
            <person name="Copeland A."/>
            <person name="Lapidus A."/>
            <person name="Glavina del Rio T."/>
            <person name="Dalin E."/>
            <person name="Tice H."/>
            <person name="Bruce D."/>
            <person name="Goodwin L."/>
            <person name="Pitluck S."/>
            <person name="Schmutz J."/>
            <person name="Larimer F."/>
            <person name="Land M."/>
            <person name="Hauser L."/>
            <person name="Kyrpides N."/>
            <person name="Mikhailova N."/>
            <person name="Liu Z."/>
            <person name="Li T."/>
            <person name="Zhao F."/>
            <person name="Overmann J."/>
            <person name="Bryant D.A."/>
            <person name="Richardson P."/>
        </authorList>
    </citation>
    <scope>NUCLEOTIDE SEQUENCE [LARGE SCALE GENOMIC DNA]</scope>
    <source>
        <strain evidence="5">DSM 5477 / BU-1</strain>
    </source>
</reference>
<evidence type="ECO:0000313" key="4">
    <source>
        <dbReference type="EMBL" id="ACF43244.1"/>
    </source>
</evidence>
<name>B4SFI9_PELPB</name>
<comment type="similarity">
    <text evidence="1">Belongs to the ADP-ribosylglycohydrolase family.</text>
</comment>
<dbReference type="GO" id="GO:0016787">
    <property type="term" value="F:hydrolase activity"/>
    <property type="evidence" value="ECO:0007669"/>
    <property type="project" value="UniProtKB-KW"/>
</dbReference>
<feature type="binding site" evidence="3">
    <location>
        <position position="62"/>
    </location>
    <ligand>
        <name>Mg(2+)</name>
        <dbReference type="ChEBI" id="CHEBI:18420"/>
        <label>1</label>
    </ligand>
</feature>
<keyword evidence="2" id="KW-0378">Hydrolase</keyword>
<proteinExistence type="inferred from homology"/>
<accession>B4SFI9</accession>
<evidence type="ECO:0000313" key="5">
    <source>
        <dbReference type="Proteomes" id="UP000002724"/>
    </source>
</evidence>
<feature type="binding site" evidence="3">
    <location>
        <position position="222"/>
    </location>
    <ligand>
        <name>Mg(2+)</name>
        <dbReference type="ChEBI" id="CHEBI:18420"/>
        <label>1</label>
    </ligand>
</feature>
<sequence>MNRDDGAIIDRAEGCMLGQLAGDALGSLVEFQSPGEILRHYPDGVRVMADGGTFNTLAGQHTDDSEMALLLARSLVKRGRYDAEAVRKEYQWWVDSEPFDMGNTIYQAFHGKRSFTSEANALTHSHRLCVQANAIFAMAIAHAIRTGSKPEELYAAMLSWMQKMDIEQKLSDAIHRAADKKPADYVTLQGWVLIAFQNALYQLLHVSSVEEGVVNTIMQGGDTDTNAAIAGALLGAVHGRTSIPETWIMTLQNCRPKFTNPNVHCPRPECLWPIDVLELARQLL</sequence>
<evidence type="ECO:0000256" key="1">
    <source>
        <dbReference type="ARBA" id="ARBA00010702"/>
    </source>
</evidence>
<dbReference type="eggNOG" id="COG1397">
    <property type="taxonomic scope" value="Bacteria"/>
</dbReference>
<dbReference type="HOGENOM" id="CLU_024566_8_3_10"/>
<dbReference type="STRING" id="324925.Ppha_0957"/>
<dbReference type="GO" id="GO:0046872">
    <property type="term" value="F:metal ion binding"/>
    <property type="evidence" value="ECO:0007669"/>
    <property type="project" value="UniProtKB-KW"/>
</dbReference>
<feature type="binding site" evidence="3">
    <location>
        <position position="224"/>
    </location>
    <ligand>
        <name>Mg(2+)</name>
        <dbReference type="ChEBI" id="CHEBI:18420"/>
        <label>1</label>
    </ligand>
</feature>
<gene>
    <name evidence="4" type="ordered locus">Ppha_0957</name>
</gene>
<keyword evidence="5" id="KW-1185">Reference proteome</keyword>
<evidence type="ECO:0000256" key="3">
    <source>
        <dbReference type="PIRSR" id="PIRSR605502-1"/>
    </source>
</evidence>
<dbReference type="RefSeq" id="WP_012507739.1">
    <property type="nucleotide sequence ID" value="NC_011060.1"/>
</dbReference>
<dbReference type="PANTHER" id="PTHR16222">
    <property type="entry name" value="ADP-RIBOSYLGLYCOHYDROLASE"/>
    <property type="match status" value="1"/>
</dbReference>
<dbReference type="AlphaFoldDB" id="B4SFI9"/>
<dbReference type="InterPro" id="IPR005502">
    <property type="entry name" value="Ribosyl_crysJ1"/>
</dbReference>
<dbReference type="PANTHER" id="PTHR16222:SF24">
    <property type="entry name" value="ADP-RIBOSYLHYDROLASE ARH3"/>
    <property type="match status" value="1"/>
</dbReference>
<feature type="binding site" evidence="3">
    <location>
        <position position="225"/>
    </location>
    <ligand>
        <name>Mg(2+)</name>
        <dbReference type="ChEBI" id="CHEBI:18420"/>
        <label>1</label>
    </ligand>
</feature>
<protein>
    <submittedName>
        <fullName evidence="4">ADP-ribosylation/Crystallin J1</fullName>
    </submittedName>
</protein>
<dbReference type="Pfam" id="PF03747">
    <property type="entry name" value="ADP_ribosyl_GH"/>
    <property type="match status" value="2"/>
</dbReference>
<dbReference type="EMBL" id="CP001110">
    <property type="protein sequence ID" value="ACF43244.1"/>
    <property type="molecule type" value="Genomic_DNA"/>
</dbReference>
<dbReference type="InterPro" id="IPR050792">
    <property type="entry name" value="ADP-ribosylglycohydrolase"/>
</dbReference>
<dbReference type="Proteomes" id="UP000002724">
    <property type="component" value="Chromosome"/>
</dbReference>
<feature type="binding site" evidence="3">
    <location>
        <position position="64"/>
    </location>
    <ligand>
        <name>Mg(2+)</name>
        <dbReference type="ChEBI" id="CHEBI:18420"/>
        <label>1</label>
    </ligand>
</feature>
<dbReference type="Gene3D" id="1.10.4080.10">
    <property type="entry name" value="ADP-ribosylation/Crystallin J1"/>
    <property type="match status" value="2"/>
</dbReference>
<keyword evidence="3" id="KW-0460">Magnesium</keyword>
<evidence type="ECO:0000256" key="2">
    <source>
        <dbReference type="ARBA" id="ARBA00022801"/>
    </source>
</evidence>
<comment type="cofactor">
    <cofactor evidence="3">
        <name>Mg(2+)</name>
        <dbReference type="ChEBI" id="CHEBI:18420"/>
    </cofactor>
    <text evidence="3">Binds 2 magnesium ions per subunit.</text>
</comment>
<dbReference type="SUPFAM" id="SSF101478">
    <property type="entry name" value="ADP-ribosylglycohydrolase"/>
    <property type="match status" value="1"/>
</dbReference>
<organism evidence="4 5">
    <name type="scientific">Pelodictyon phaeoclathratiforme (strain DSM 5477 / BU-1)</name>
    <dbReference type="NCBI Taxonomy" id="324925"/>
    <lineage>
        <taxon>Bacteria</taxon>
        <taxon>Pseudomonadati</taxon>
        <taxon>Chlorobiota</taxon>
        <taxon>Chlorobiia</taxon>
        <taxon>Chlorobiales</taxon>
        <taxon>Chlorobiaceae</taxon>
        <taxon>Chlorobium/Pelodictyon group</taxon>
        <taxon>Pelodictyon</taxon>
    </lineage>
</organism>
<feature type="binding site" evidence="3">
    <location>
        <position position="63"/>
    </location>
    <ligand>
        <name>Mg(2+)</name>
        <dbReference type="ChEBI" id="CHEBI:18420"/>
        <label>1</label>
    </ligand>
</feature>
<dbReference type="OrthoDB" id="9798107at2"/>
<dbReference type="InterPro" id="IPR036705">
    <property type="entry name" value="Ribosyl_crysJ1_sf"/>
</dbReference>